<dbReference type="Pfam" id="PF03724">
    <property type="entry name" value="META"/>
    <property type="match status" value="1"/>
</dbReference>
<dbReference type="PROSITE" id="PS51257">
    <property type="entry name" value="PROKAR_LIPOPROTEIN"/>
    <property type="match status" value="1"/>
</dbReference>
<dbReference type="RefSeq" id="WP_186738538.1">
    <property type="nucleotide sequence ID" value="NZ_VFIA01000019.1"/>
</dbReference>
<organism evidence="2 3">
    <name type="scientific">Spirosoma utsteinense</name>
    <dbReference type="NCBI Taxonomy" id="2585773"/>
    <lineage>
        <taxon>Bacteria</taxon>
        <taxon>Pseudomonadati</taxon>
        <taxon>Bacteroidota</taxon>
        <taxon>Cytophagia</taxon>
        <taxon>Cytophagales</taxon>
        <taxon>Cytophagaceae</taxon>
        <taxon>Spirosoma</taxon>
    </lineage>
</organism>
<comment type="caution">
    <text evidence="2">The sequence shown here is derived from an EMBL/GenBank/DDBJ whole genome shotgun (WGS) entry which is preliminary data.</text>
</comment>
<dbReference type="InterPro" id="IPR053147">
    <property type="entry name" value="Hsp_HslJ-like"/>
</dbReference>
<reference evidence="2 3" key="1">
    <citation type="submission" date="2019-06" db="EMBL/GenBank/DDBJ databases">
        <title>Spirosoma utsteinense sp. nov. isolated from Antarctic ice-free soils.</title>
        <authorList>
            <person name="Tahon G."/>
        </authorList>
    </citation>
    <scope>NUCLEOTIDE SEQUENCE [LARGE SCALE GENOMIC DNA]</scope>
    <source>
        <strain evidence="2 3">LMG 31447</strain>
    </source>
</reference>
<evidence type="ECO:0000259" key="1">
    <source>
        <dbReference type="Pfam" id="PF03724"/>
    </source>
</evidence>
<accession>A0ABR6W9Z0</accession>
<sequence>MRILLFGLLLAVTACRRPSSQIKSTLTPVSSSSEPADYSRYLKAGDEVVALGSKPIWSLTINPSKNTMRFKTPDGDSINTPVPDRITDSNGGFRYTADLASGRLLAIFRPDSCVDALSGQRFDYRVDVTAQGKHYVGCGVSLRQMTLLQDIWVLTELNGKPVSADSEGRERPRLEFMLTEGRVTGTTSCNRLSGSVRADSRQLQFGPLITTKMACLNDSGNLENEFLQGLQTQSLSYQVGERQLTLLRNNVSLMTFKKVD</sequence>
<dbReference type="PANTHER" id="PTHR35535:SF1">
    <property type="entry name" value="HEAT SHOCK PROTEIN HSLJ"/>
    <property type="match status" value="1"/>
</dbReference>
<dbReference type="PANTHER" id="PTHR35535">
    <property type="entry name" value="HEAT SHOCK PROTEIN HSLJ"/>
    <property type="match status" value="1"/>
</dbReference>
<name>A0ABR6W9Z0_9BACT</name>
<feature type="domain" description="DUF306" evidence="1">
    <location>
        <begin position="148"/>
        <end position="257"/>
    </location>
</feature>
<evidence type="ECO:0000313" key="2">
    <source>
        <dbReference type="EMBL" id="MBC3792776.1"/>
    </source>
</evidence>
<dbReference type="Proteomes" id="UP000700732">
    <property type="component" value="Unassembled WGS sequence"/>
</dbReference>
<dbReference type="InterPro" id="IPR038670">
    <property type="entry name" value="HslJ-like_sf"/>
</dbReference>
<evidence type="ECO:0000313" key="3">
    <source>
        <dbReference type="Proteomes" id="UP000700732"/>
    </source>
</evidence>
<proteinExistence type="predicted"/>
<dbReference type="Gene3D" id="2.40.128.270">
    <property type="match status" value="1"/>
</dbReference>
<dbReference type="EMBL" id="VFIA01000019">
    <property type="protein sequence ID" value="MBC3792776.1"/>
    <property type="molecule type" value="Genomic_DNA"/>
</dbReference>
<gene>
    <name evidence="2" type="ORF">FH603_3290</name>
</gene>
<keyword evidence="3" id="KW-1185">Reference proteome</keyword>
<dbReference type="InterPro" id="IPR005184">
    <property type="entry name" value="DUF306_Meta_HslJ"/>
</dbReference>
<keyword evidence="2" id="KW-0346">Stress response</keyword>
<protein>
    <submittedName>
        <fullName evidence="2">Heat shock protein HslJ</fullName>
    </submittedName>
</protein>